<name>A0A858QBH2_9GAMM</name>
<dbReference type="EMBL" id="CP046565">
    <property type="protein sequence ID" value="QJD31267.1"/>
    <property type="molecule type" value="Genomic_DNA"/>
</dbReference>
<dbReference type="Proteomes" id="UP000503004">
    <property type="component" value="Chromosome"/>
</dbReference>
<evidence type="ECO:0000313" key="1">
    <source>
        <dbReference type="EMBL" id="QJD31267.1"/>
    </source>
</evidence>
<keyword evidence="2" id="KW-1185">Reference proteome</keyword>
<dbReference type="SUPFAM" id="SSF48695">
    <property type="entry name" value="Multiheme cytochromes"/>
    <property type="match status" value="1"/>
</dbReference>
<proteinExistence type="predicted"/>
<evidence type="ECO:0000313" key="2">
    <source>
        <dbReference type="Proteomes" id="UP000503004"/>
    </source>
</evidence>
<dbReference type="KEGG" id="metu:GNH96_01220"/>
<gene>
    <name evidence="1" type="ORF">GNH96_01220</name>
</gene>
<evidence type="ECO:0008006" key="3">
    <source>
        <dbReference type="Google" id="ProtNLM"/>
    </source>
</evidence>
<organism evidence="1 2">
    <name type="scientific">Methylococcus geothermalis</name>
    <dbReference type="NCBI Taxonomy" id="2681310"/>
    <lineage>
        <taxon>Bacteria</taxon>
        <taxon>Pseudomonadati</taxon>
        <taxon>Pseudomonadota</taxon>
        <taxon>Gammaproteobacteria</taxon>
        <taxon>Methylococcales</taxon>
        <taxon>Methylococcaceae</taxon>
        <taxon>Methylococcus</taxon>
    </lineage>
</organism>
<reference evidence="2" key="1">
    <citation type="submission" date="2019-12" db="EMBL/GenBank/DDBJ databases">
        <authorList>
            <person name="Awala S.I."/>
            <person name="Rhee S.K."/>
        </authorList>
    </citation>
    <scope>NUCLEOTIDE SEQUENCE [LARGE SCALE GENOMIC DNA]</scope>
    <source>
        <strain evidence="2">IM1</strain>
    </source>
</reference>
<dbReference type="AlphaFoldDB" id="A0A858QBH2"/>
<sequence>MSWFFECLPRQGYGVLLCLSCLGGGGFATAGEPLFVQRVESAVPTQEALTKAEEQVREHKDVKLREKMAVPPFHKRVEPPLREGETYCQGCHRPQPHGKKLRTRSFLNMHSRYIACETCHFRPEDVRLDYRWFDYAARRPAAPDGGRFRTGRNIDNSALIDGQFKIAPFYHGEPAFALPGTAFAERVAGEWKDGDLPARAQLKARLHTPLSKEGPACAKCHTEDTPLLDLAALGADSRQAAAIRKHVIPQFFDRYKSDDERLKIIDILR</sequence>
<protein>
    <recommendedName>
        <fullName evidence="3">Cytochrome c-552/4 domain-containing protein</fullName>
    </recommendedName>
</protein>
<dbReference type="InterPro" id="IPR036280">
    <property type="entry name" value="Multihaem_cyt_sf"/>
</dbReference>
<accession>A0A858QBH2</accession>